<accession>A0A7J6S302</accession>
<dbReference type="AlphaFoldDB" id="A0A7J6S302"/>
<feature type="domain" description="Enkurin" evidence="1">
    <location>
        <begin position="4"/>
        <end position="43"/>
    </location>
</feature>
<comment type="caution">
    <text evidence="2">The sequence shown here is derived from an EMBL/GenBank/DDBJ whole genome shotgun (WGS) entry which is preliminary data.</text>
</comment>
<organism evidence="2 3">
    <name type="scientific">Perkinsus olseni</name>
    <name type="common">Perkinsus atlanticus</name>
    <dbReference type="NCBI Taxonomy" id="32597"/>
    <lineage>
        <taxon>Eukaryota</taxon>
        <taxon>Sar</taxon>
        <taxon>Alveolata</taxon>
        <taxon>Perkinsozoa</taxon>
        <taxon>Perkinsea</taxon>
        <taxon>Perkinsida</taxon>
        <taxon>Perkinsidae</taxon>
        <taxon>Perkinsus</taxon>
    </lineage>
</organism>
<dbReference type="EMBL" id="JABANO010021123">
    <property type="protein sequence ID" value="KAF4727324.1"/>
    <property type="molecule type" value="Genomic_DNA"/>
</dbReference>
<dbReference type="Proteomes" id="UP000553632">
    <property type="component" value="Unassembled WGS sequence"/>
</dbReference>
<feature type="non-terminal residue" evidence="2">
    <location>
        <position position="1"/>
    </location>
</feature>
<sequence>KEILEKEYHGLPLRIELRRQRERQKSIETSMEEVDAAIRKFSESDCRDRFDKEWVSEVFDKVYLGRRQRVNHFRNHYQLTRKDMLAKNLQRAREKSDMNDDDELTKILSAGCIPDTY</sequence>
<reference evidence="2 3" key="1">
    <citation type="submission" date="2020-04" db="EMBL/GenBank/DDBJ databases">
        <title>Perkinsus olseni comparative genomics.</title>
        <authorList>
            <person name="Bogema D.R."/>
        </authorList>
    </citation>
    <scope>NUCLEOTIDE SEQUENCE [LARGE SCALE GENOMIC DNA]</scope>
    <source>
        <strain evidence="2 3">ATCC PRA-207</strain>
    </source>
</reference>
<proteinExistence type="predicted"/>
<evidence type="ECO:0000313" key="2">
    <source>
        <dbReference type="EMBL" id="KAF4727324.1"/>
    </source>
</evidence>
<protein>
    <recommendedName>
        <fullName evidence="1">Enkurin domain-containing protein</fullName>
    </recommendedName>
</protein>
<dbReference type="Pfam" id="PF13864">
    <property type="entry name" value="Enkurin"/>
    <property type="match status" value="1"/>
</dbReference>
<evidence type="ECO:0000259" key="1">
    <source>
        <dbReference type="Pfam" id="PF13864"/>
    </source>
</evidence>
<keyword evidence="3" id="KW-1185">Reference proteome</keyword>
<dbReference type="InterPro" id="IPR027012">
    <property type="entry name" value="Enkurin_dom"/>
</dbReference>
<gene>
    <name evidence="2" type="ORF">FOZ63_032760</name>
</gene>
<evidence type="ECO:0000313" key="3">
    <source>
        <dbReference type="Proteomes" id="UP000553632"/>
    </source>
</evidence>
<name>A0A7J6S302_PEROL</name>
<feature type="non-terminal residue" evidence="2">
    <location>
        <position position="117"/>
    </location>
</feature>